<dbReference type="SMART" id="SM00829">
    <property type="entry name" value="PKS_ER"/>
    <property type="match status" value="1"/>
</dbReference>
<evidence type="ECO:0000256" key="5">
    <source>
        <dbReference type="RuleBase" id="RU361277"/>
    </source>
</evidence>
<comment type="cofactor">
    <cofactor evidence="5">
        <name>Zn(2+)</name>
        <dbReference type="ChEBI" id="CHEBI:29105"/>
    </cofactor>
</comment>
<dbReference type="HOGENOM" id="CLU_026673_14_1_1"/>
<evidence type="ECO:0000313" key="8">
    <source>
        <dbReference type="Proteomes" id="UP000019484"/>
    </source>
</evidence>
<dbReference type="Pfam" id="PF00107">
    <property type="entry name" value="ADH_zinc_N"/>
    <property type="match status" value="1"/>
</dbReference>
<dbReference type="AlphaFoldDB" id="W9XS09"/>
<comment type="caution">
    <text evidence="7">The sequence shown here is derived from an EMBL/GenBank/DDBJ whole genome shotgun (WGS) entry which is preliminary data.</text>
</comment>
<dbReference type="PROSITE" id="PS00059">
    <property type="entry name" value="ADH_ZINC"/>
    <property type="match status" value="1"/>
</dbReference>
<dbReference type="InterPro" id="IPR002328">
    <property type="entry name" value="ADH_Zn_CS"/>
</dbReference>
<keyword evidence="1 5" id="KW-0479">Metal-binding</keyword>
<dbReference type="InterPro" id="IPR020843">
    <property type="entry name" value="ER"/>
</dbReference>
<dbReference type="GO" id="GO:0046294">
    <property type="term" value="P:formaldehyde catabolic process"/>
    <property type="evidence" value="ECO:0007669"/>
    <property type="project" value="TreeGrafter"/>
</dbReference>
<dbReference type="GO" id="GO:0005829">
    <property type="term" value="C:cytosol"/>
    <property type="evidence" value="ECO:0007669"/>
    <property type="project" value="TreeGrafter"/>
</dbReference>
<dbReference type="CDD" id="cd08278">
    <property type="entry name" value="benzyl_alcohol_DH"/>
    <property type="match status" value="1"/>
</dbReference>
<dbReference type="GeneID" id="19163118"/>
<dbReference type="PANTHER" id="PTHR43880:SF12">
    <property type="entry name" value="ALCOHOL DEHYDROGENASE CLASS-3"/>
    <property type="match status" value="1"/>
</dbReference>
<feature type="domain" description="Enoyl reductase (ER)" evidence="6">
    <location>
        <begin position="11"/>
        <end position="373"/>
    </location>
</feature>
<dbReference type="InterPro" id="IPR013149">
    <property type="entry name" value="ADH-like_C"/>
</dbReference>
<keyword evidence="2 5" id="KW-0862">Zinc</keyword>
<comment type="similarity">
    <text evidence="5">Belongs to the zinc-containing alcohol dehydrogenase family.</text>
</comment>
<dbReference type="InterPro" id="IPR011032">
    <property type="entry name" value="GroES-like_sf"/>
</dbReference>
<dbReference type="InterPro" id="IPR013154">
    <property type="entry name" value="ADH-like_N"/>
</dbReference>
<dbReference type="PANTHER" id="PTHR43880">
    <property type="entry name" value="ALCOHOL DEHYDROGENASE"/>
    <property type="match status" value="1"/>
</dbReference>
<keyword evidence="3" id="KW-0560">Oxidoreductase</keyword>
<dbReference type="Proteomes" id="UP000019484">
    <property type="component" value="Unassembled WGS sequence"/>
</dbReference>
<dbReference type="OrthoDB" id="1560166at2759"/>
<protein>
    <recommendedName>
        <fullName evidence="6">Enoyl reductase (ER) domain-containing protein</fullName>
    </recommendedName>
</protein>
<accession>W9XS09</accession>
<dbReference type="eggNOG" id="KOG0022">
    <property type="taxonomic scope" value="Eukaryota"/>
</dbReference>
<dbReference type="GO" id="GO:0051903">
    <property type="term" value="F:S-(hydroxymethyl)glutathione dehydrogenase [NAD(P)+] activity"/>
    <property type="evidence" value="ECO:0007669"/>
    <property type="project" value="TreeGrafter"/>
</dbReference>
<evidence type="ECO:0000259" key="6">
    <source>
        <dbReference type="SMART" id="SM00829"/>
    </source>
</evidence>
<dbReference type="Gene3D" id="3.40.50.720">
    <property type="entry name" value="NAD(P)-binding Rossmann-like Domain"/>
    <property type="match status" value="1"/>
</dbReference>
<dbReference type="SUPFAM" id="SSF51735">
    <property type="entry name" value="NAD(P)-binding Rossmann-fold domains"/>
    <property type="match status" value="1"/>
</dbReference>
<dbReference type="STRING" id="1182541.W9XS09"/>
<dbReference type="SUPFAM" id="SSF50129">
    <property type="entry name" value="GroES-like"/>
    <property type="match status" value="1"/>
</dbReference>
<dbReference type="GO" id="GO:0008270">
    <property type="term" value="F:zinc ion binding"/>
    <property type="evidence" value="ECO:0007669"/>
    <property type="project" value="InterPro"/>
</dbReference>
<keyword evidence="4" id="KW-0520">NAD</keyword>
<keyword evidence="8" id="KW-1185">Reference proteome</keyword>
<evidence type="ECO:0000256" key="2">
    <source>
        <dbReference type="ARBA" id="ARBA00022833"/>
    </source>
</evidence>
<reference evidence="7 8" key="1">
    <citation type="submission" date="2013-03" db="EMBL/GenBank/DDBJ databases">
        <title>The Genome Sequence of Capronia coronata CBS 617.96.</title>
        <authorList>
            <consortium name="The Broad Institute Genomics Platform"/>
            <person name="Cuomo C."/>
            <person name="de Hoog S."/>
            <person name="Gorbushina A."/>
            <person name="Walker B."/>
            <person name="Young S.K."/>
            <person name="Zeng Q."/>
            <person name="Gargeya S."/>
            <person name="Fitzgerald M."/>
            <person name="Haas B."/>
            <person name="Abouelleil A."/>
            <person name="Allen A.W."/>
            <person name="Alvarado L."/>
            <person name="Arachchi H.M."/>
            <person name="Berlin A.M."/>
            <person name="Chapman S.B."/>
            <person name="Gainer-Dewar J."/>
            <person name="Goldberg J."/>
            <person name="Griggs A."/>
            <person name="Gujja S."/>
            <person name="Hansen M."/>
            <person name="Howarth C."/>
            <person name="Imamovic A."/>
            <person name="Ireland A."/>
            <person name="Larimer J."/>
            <person name="McCowan C."/>
            <person name="Murphy C."/>
            <person name="Pearson M."/>
            <person name="Poon T.W."/>
            <person name="Priest M."/>
            <person name="Roberts A."/>
            <person name="Saif S."/>
            <person name="Shea T."/>
            <person name="Sisk P."/>
            <person name="Sykes S."/>
            <person name="Wortman J."/>
            <person name="Nusbaum C."/>
            <person name="Birren B."/>
        </authorList>
    </citation>
    <scope>NUCLEOTIDE SEQUENCE [LARGE SCALE GENOMIC DNA]</scope>
    <source>
        <strain evidence="7 8">CBS 617.96</strain>
    </source>
</reference>
<gene>
    <name evidence="7" type="ORF">A1O1_08267</name>
</gene>
<proteinExistence type="inferred from homology"/>
<evidence type="ECO:0000313" key="7">
    <source>
        <dbReference type="EMBL" id="EXJ80125.1"/>
    </source>
</evidence>
<dbReference type="EMBL" id="AMWN01000008">
    <property type="protein sequence ID" value="EXJ80125.1"/>
    <property type="molecule type" value="Genomic_DNA"/>
</dbReference>
<name>W9XS09_9EURO</name>
<evidence type="ECO:0000256" key="4">
    <source>
        <dbReference type="ARBA" id="ARBA00023027"/>
    </source>
</evidence>
<organism evidence="7 8">
    <name type="scientific">Capronia coronata CBS 617.96</name>
    <dbReference type="NCBI Taxonomy" id="1182541"/>
    <lineage>
        <taxon>Eukaryota</taxon>
        <taxon>Fungi</taxon>
        <taxon>Dikarya</taxon>
        <taxon>Ascomycota</taxon>
        <taxon>Pezizomycotina</taxon>
        <taxon>Eurotiomycetes</taxon>
        <taxon>Chaetothyriomycetidae</taxon>
        <taxon>Chaetothyriales</taxon>
        <taxon>Herpotrichiellaceae</taxon>
        <taxon>Capronia</taxon>
    </lineage>
</organism>
<dbReference type="InterPro" id="IPR036291">
    <property type="entry name" value="NAD(P)-bd_dom_sf"/>
</dbReference>
<dbReference type="RefSeq" id="XP_007727319.1">
    <property type="nucleotide sequence ID" value="XM_007729129.1"/>
</dbReference>
<evidence type="ECO:0000256" key="3">
    <source>
        <dbReference type="ARBA" id="ARBA00023002"/>
    </source>
</evidence>
<dbReference type="Pfam" id="PF08240">
    <property type="entry name" value="ADH_N"/>
    <property type="match status" value="1"/>
</dbReference>
<evidence type="ECO:0000256" key="1">
    <source>
        <dbReference type="ARBA" id="ARBA00022723"/>
    </source>
</evidence>
<sequence length="376" mass="40098">MVKATALVVPELNAPFEMRTVELDELRPNEVLVDLKATSICHTDLAVQAGKIPMPFPVVLGHEGAGVVRAVGSNVKDCEAGDHVILSYNFCGECRFCKEKKTYQCEKSAACNFGGSRQDGSQTILSDSTPFSTCFFGQSSFCNPAVVQETSIVKIDEKLPLPVVCALGCGFQTGAGAIYNVVKPIERKVQYLAIFGIGGVGCASVMAAHHLATTNPSTPFEIIAIDINPERLQLAKTLGATHVIDSMKEDLKSTVMTITAGRGLDAAVDCSGNMHVINGMLDLLGVGSLAVTVGSPPAGTKASVDVFDLLIGCKTYCGCHQGWAYAKEFIPSLAELYAKGQFPLESLQKTYPVQDINTACKDMLKGDVLKPVLLWE</sequence>
<dbReference type="Gene3D" id="3.90.180.10">
    <property type="entry name" value="Medium-chain alcohol dehydrogenases, catalytic domain"/>
    <property type="match status" value="1"/>
</dbReference>